<reference evidence="3 4" key="1">
    <citation type="submission" date="2023-05" db="EMBL/GenBank/DDBJ databases">
        <title>Draft genome sequence of Streptomyces sp. B-S-A6 isolated from a cave soil in Thailand.</title>
        <authorList>
            <person name="Chamroensaksri N."/>
            <person name="Muangham S."/>
        </authorList>
    </citation>
    <scope>NUCLEOTIDE SEQUENCE [LARGE SCALE GENOMIC DNA]</scope>
    <source>
        <strain evidence="3 4">B-S-A6</strain>
    </source>
</reference>
<keyword evidence="2" id="KW-0812">Transmembrane</keyword>
<evidence type="ECO:0000256" key="1">
    <source>
        <dbReference type="SAM" id="MobiDB-lite"/>
    </source>
</evidence>
<protein>
    <submittedName>
        <fullName evidence="3">Uncharacterized protein</fullName>
    </submittedName>
</protein>
<sequence>MSQQPQVPSQPGPAEPRGDGLPPALPVTPPGASEATRLLCAGSYLDEAYRDAVIDELYVHEERIVAPSLGFDAARVLAHALRARRLELGWAAGILFLWVLGAVLSSYLLLVIVSPALLLFLGTKVRGPEDRPSLWRRVPALLLRWYGRLGVLFVVLTLIVVIFGQAEGESIASIVALTLPGPLSDLVQLIAPSATSVEPFHGWAASATLALVALCVAAQRGQFARVLAGELHRENFADMAADPAEGADGARLGRLRDRIRTEQHAPLVMYHSARPFCGAGEPYDSWTLAVELRPDPDKEQRPLGNRVILEAVRPLLAELRAPAPHAGGRVRDRLRQLQIDECVFLPADGLPKREYAPYGEAAFRTHRDESVDEGGETRRHFLRIRVGGWEEEVVTTVFVRVHTQGGMLMLEIAPHVLLPIRKDFENADRLAHQHRHNNLFGKAVWALARTPRSFAHSLVTLGRGVAFGWRALTGGHGAALPDGPALSVRELGSDGESSLFQDMDVHRYLKSIQDRVANGVRTALREAGYRTDEFAQKVVNVSGGSTLIENAGGAVALGDNNVITNRATQPGSSGTEPGTGSSFTKPGGGPDAG</sequence>
<proteinExistence type="predicted"/>
<evidence type="ECO:0000313" key="3">
    <source>
        <dbReference type="EMBL" id="MDI3405465.1"/>
    </source>
</evidence>
<feature type="transmembrane region" description="Helical" evidence="2">
    <location>
        <begin position="88"/>
        <end position="121"/>
    </location>
</feature>
<organism evidence="3 4">
    <name type="scientific">Streptomyces cavernicola</name>
    <dbReference type="NCBI Taxonomy" id="3043613"/>
    <lineage>
        <taxon>Bacteria</taxon>
        <taxon>Bacillati</taxon>
        <taxon>Actinomycetota</taxon>
        <taxon>Actinomycetes</taxon>
        <taxon>Kitasatosporales</taxon>
        <taxon>Streptomycetaceae</taxon>
        <taxon>Streptomyces</taxon>
    </lineage>
</organism>
<accession>A0ABT6SBY3</accession>
<name>A0ABT6SBY3_9ACTN</name>
<evidence type="ECO:0000256" key="2">
    <source>
        <dbReference type="SAM" id="Phobius"/>
    </source>
</evidence>
<dbReference type="Proteomes" id="UP001223978">
    <property type="component" value="Unassembled WGS sequence"/>
</dbReference>
<keyword evidence="2" id="KW-0472">Membrane</keyword>
<gene>
    <name evidence="3" type="ORF">QIS96_16760</name>
</gene>
<feature type="compositionally biased region" description="Low complexity" evidence="1">
    <location>
        <begin position="568"/>
        <end position="584"/>
    </location>
</feature>
<feature type="region of interest" description="Disordered" evidence="1">
    <location>
        <begin position="1"/>
        <end position="27"/>
    </location>
</feature>
<comment type="caution">
    <text evidence="3">The sequence shown here is derived from an EMBL/GenBank/DDBJ whole genome shotgun (WGS) entry which is preliminary data.</text>
</comment>
<keyword evidence="4" id="KW-1185">Reference proteome</keyword>
<evidence type="ECO:0000313" key="4">
    <source>
        <dbReference type="Proteomes" id="UP001223978"/>
    </source>
</evidence>
<dbReference type="EMBL" id="JASCIQ010000016">
    <property type="protein sequence ID" value="MDI3405465.1"/>
    <property type="molecule type" value="Genomic_DNA"/>
</dbReference>
<feature type="transmembrane region" description="Helical" evidence="2">
    <location>
        <begin position="141"/>
        <end position="164"/>
    </location>
</feature>
<keyword evidence="2" id="KW-1133">Transmembrane helix</keyword>
<dbReference type="RefSeq" id="WP_282543405.1">
    <property type="nucleotide sequence ID" value="NZ_JASCIQ010000016.1"/>
</dbReference>
<feature type="region of interest" description="Disordered" evidence="1">
    <location>
        <begin position="564"/>
        <end position="593"/>
    </location>
</feature>